<dbReference type="GO" id="GO:0016491">
    <property type="term" value="F:oxidoreductase activity"/>
    <property type="evidence" value="ECO:0007669"/>
    <property type="project" value="UniProtKB-KW"/>
</dbReference>
<reference evidence="3" key="1">
    <citation type="submission" date="2018-05" db="EMBL/GenBank/DDBJ databases">
        <authorList>
            <person name="Lanie J.A."/>
            <person name="Ng W.-L."/>
            <person name="Kazmierczak K.M."/>
            <person name="Andrzejewski T.M."/>
            <person name="Davidsen T.M."/>
            <person name="Wayne K.J."/>
            <person name="Tettelin H."/>
            <person name="Glass J.I."/>
            <person name="Rusch D."/>
            <person name="Podicherti R."/>
            <person name="Tsui H.-C.T."/>
            <person name="Winkler M.E."/>
        </authorList>
    </citation>
    <scope>NUCLEOTIDE SEQUENCE</scope>
</reference>
<evidence type="ECO:0000256" key="1">
    <source>
        <dbReference type="ARBA" id="ARBA00023002"/>
    </source>
</evidence>
<dbReference type="PANTHER" id="PTHR43818:SF11">
    <property type="entry name" value="BCDNA.GH03377"/>
    <property type="match status" value="1"/>
</dbReference>
<evidence type="ECO:0000313" key="3">
    <source>
        <dbReference type="EMBL" id="SVD07353.1"/>
    </source>
</evidence>
<name>A0A382SBX8_9ZZZZ</name>
<dbReference type="EMBL" id="UINC01127920">
    <property type="protein sequence ID" value="SVD07353.1"/>
    <property type="molecule type" value="Genomic_DNA"/>
</dbReference>
<organism evidence="3">
    <name type="scientific">marine metagenome</name>
    <dbReference type="NCBI Taxonomy" id="408172"/>
    <lineage>
        <taxon>unclassified sequences</taxon>
        <taxon>metagenomes</taxon>
        <taxon>ecological metagenomes</taxon>
    </lineage>
</organism>
<dbReference type="InterPro" id="IPR050463">
    <property type="entry name" value="Gfo/Idh/MocA_oxidrdct_glycsds"/>
</dbReference>
<evidence type="ECO:0000259" key="2">
    <source>
        <dbReference type="Pfam" id="PF01408"/>
    </source>
</evidence>
<protein>
    <recommendedName>
        <fullName evidence="2">Gfo/Idh/MocA-like oxidoreductase N-terminal domain-containing protein</fullName>
    </recommendedName>
</protein>
<feature type="non-terminal residue" evidence="3">
    <location>
        <position position="1"/>
    </location>
</feature>
<dbReference type="SUPFAM" id="SSF51735">
    <property type="entry name" value="NAD(P)-binding Rossmann-fold domains"/>
    <property type="match status" value="1"/>
</dbReference>
<keyword evidence="1" id="KW-0560">Oxidoreductase</keyword>
<dbReference type="Gene3D" id="3.40.50.720">
    <property type="entry name" value="NAD(P)-binding Rossmann-like Domain"/>
    <property type="match status" value="1"/>
</dbReference>
<feature type="non-terminal residue" evidence="3">
    <location>
        <position position="163"/>
    </location>
</feature>
<dbReference type="Pfam" id="PF01408">
    <property type="entry name" value="GFO_IDH_MocA"/>
    <property type="match status" value="1"/>
</dbReference>
<dbReference type="AlphaFoldDB" id="A0A382SBX8"/>
<dbReference type="GO" id="GO:0000166">
    <property type="term" value="F:nucleotide binding"/>
    <property type="evidence" value="ECO:0007669"/>
    <property type="project" value="InterPro"/>
</dbReference>
<accession>A0A382SBX8</accession>
<dbReference type="InterPro" id="IPR000683">
    <property type="entry name" value="Gfo/Idh/MocA-like_OxRdtase_N"/>
</dbReference>
<feature type="domain" description="Gfo/Idh/MocA-like oxidoreductase N-terminal" evidence="2">
    <location>
        <begin position="18"/>
        <end position="137"/>
    </location>
</feature>
<gene>
    <name evidence="3" type="ORF">METZ01_LOCUS360207</name>
</gene>
<proteinExistence type="predicted"/>
<sequence>VGKIRKKRAAAPPRRKTIRVAIIGAGGRAAGAHYPCLAQLPGCDLVAACDIDEERLGGVCDRFGVAGRYTDFRQMIETEKPDAIYAFMPPHHLYDVAAEAMERGCHLFIEKPPAVTTEQVRQLAAIARRQKVHTGVTFQRRFAPVIRQGKARCEARGAVHTAH</sequence>
<dbReference type="InterPro" id="IPR036291">
    <property type="entry name" value="NAD(P)-bd_dom_sf"/>
</dbReference>
<dbReference type="PANTHER" id="PTHR43818">
    <property type="entry name" value="BCDNA.GH03377"/>
    <property type="match status" value="1"/>
</dbReference>